<keyword evidence="4" id="KW-1185">Reference proteome</keyword>
<dbReference type="Gene3D" id="3.90.1720.10">
    <property type="entry name" value="endopeptidase domain like (from Nostoc punctiforme)"/>
    <property type="match status" value="1"/>
</dbReference>
<dbReference type="Pfam" id="PF01476">
    <property type="entry name" value="LysM"/>
    <property type="match status" value="1"/>
</dbReference>
<dbReference type="Gene3D" id="3.10.350.10">
    <property type="entry name" value="LysM domain"/>
    <property type="match status" value="1"/>
</dbReference>
<keyword evidence="1" id="KW-0732">Signal</keyword>
<evidence type="ECO:0000259" key="2">
    <source>
        <dbReference type="PROSITE" id="PS51782"/>
    </source>
</evidence>
<accession>A0ABV9NRH9</accession>
<organism evidence="3 4">
    <name type="scientific">Coralloluteibacterium thermophilum</name>
    <dbReference type="NCBI Taxonomy" id="2707049"/>
    <lineage>
        <taxon>Bacteria</taxon>
        <taxon>Pseudomonadati</taxon>
        <taxon>Pseudomonadota</taxon>
        <taxon>Gammaproteobacteria</taxon>
        <taxon>Lysobacterales</taxon>
        <taxon>Lysobacteraceae</taxon>
        <taxon>Coralloluteibacterium</taxon>
    </lineage>
</organism>
<feature type="domain" description="LysM" evidence="2">
    <location>
        <begin position="20"/>
        <end position="65"/>
    </location>
</feature>
<dbReference type="SUPFAM" id="SSF54001">
    <property type="entry name" value="Cysteine proteinases"/>
    <property type="match status" value="1"/>
</dbReference>
<dbReference type="Proteomes" id="UP001595892">
    <property type="component" value="Unassembled WGS sequence"/>
</dbReference>
<dbReference type="PROSITE" id="PS51782">
    <property type="entry name" value="LYSM"/>
    <property type="match status" value="1"/>
</dbReference>
<dbReference type="EMBL" id="JBHSGG010000048">
    <property type="protein sequence ID" value="MFC4729634.1"/>
    <property type="molecule type" value="Genomic_DNA"/>
</dbReference>
<dbReference type="CDD" id="cd00118">
    <property type="entry name" value="LysM"/>
    <property type="match status" value="1"/>
</dbReference>
<dbReference type="SMART" id="SM00257">
    <property type="entry name" value="LysM"/>
    <property type="match status" value="1"/>
</dbReference>
<evidence type="ECO:0000313" key="3">
    <source>
        <dbReference type="EMBL" id="MFC4729634.1"/>
    </source>
</evidence>
<dbReference type="InterPro" id="IPR036779">
    <property type="entry name" value="LysM_dom_sf"/>
</dbReference>
<gene>
    <name evidence="3" type="ORF">ACFO3Q_15800</name>
</gene>
<evidence type="ECO:0000313" key="4">
    <source>
        <dbReference type="Proteomes" id="UP001595892"/>
    </source>
</evidence>
<protein>
    <submittedName>
        <fullName evidence="3">LysM peptidoglycan-binding domain-containing protein</fullName>
    </submittedName>
</protein>
<name>A0ABV9NRH9_9GAMM</name>
<evidence type="ECO:0000256" key="1">
    <source>
        <dbReference type="ARBA" id="ARBA00022729"/>
    </source>
</evidence>
<dbReference type="InterPro" id="IPR038765">
    <property type="entry name" value="Papain-like_cys_pep_sf"/>
</dbReference>
<reference evidence="4" key="1">
    <citation type="journal article" date="2019" name="Int. J. Syst. Evol. Microbiol.">
        <title>The Global Catalogue of Microorganisms (GCM) 10K type strain sequencing project: providing services to taxonomists for standard genome sequencing and annotation.</title>
        <authorList>
            <consortium name="The Broad Institute Genomics Platform"/>
            <consortium name="The Broad Institute Genome Sequencing Center for Infectious Disease"/>
            <person name="Wu L."/>
            <person name="Ma J."/>
        </authorList>
    </citation>
    <scope>NUCLEOTIDE SEQUENCE [LARGE SCALE GENOMIC DNA]</scope>
    <source>
        <strain evidence="4">CGMCC 1.13574</strain>
    </source>
</reference>
<dbReference type="RefSeq" id="WP_377005678.1">
    <property type="nucleotide sequence ID" value="NZ_JBHSGG010000048.1"/>
</dbReference>
<dbReference type="InterPro" id="IPR018392">
    <property type="entry name" value="LysM"/>
</dbReference>
<proteinExistence type="predicted"/>
<comment type="caution">
    <text evidence="3">The sequence shown here is derived from an EMBL/GenBank/DDBJ whole genome shotgun (WGS) entry which is preliminary data.</text>
</comment>
<dbReference type="SUPFAM" id="SSF54106">
    <property type="entry name" value="LysM domain"/>
    <property type="match status" value="1"/>
</dbReference>
<sequence>MTAISSVSNATVAPAQDAGRTHHISWGDTLSQIARDNGTTVAALMAANPQIKNPDLIYAGDTLVIPSGGGGGGGTGGSAGVSGAGAVSTTGGANGNNAADIARQFIGRNAGELKHSDELPMQSWVPNNVNCANFVSAVLQKAGMIDASQASASVAQLNSNLRGAGWTEVSLQNAQPGDVVVMKNSRQSHVVLFAGFDGNGKPQFIGSNNVNPDGSQRISWGGASGDYRILTPPR</sequence>